<feature type="transmembrane region" description="Helical" evidence="1">
    <location>
        <begin position="28"/>
        <end position="47"/>
    </location>
</feature>
<evidence type="ECO:0000313" key="2">
    <source>
        <dbReference type="EMBL" id="JAC69611.1"/>
    </source>
</evidence>
<reference evidence="2" key="1">
    <citation type="submission" date="2014-05" db="EMBL/GenBank/DDBJ databases">
        <title>The transcriptome of the halophilic microalga Tetraselmis sp. GSL018 isolated from the Great Salt Lake, Utah.</title>
        <authorList>
            <person name="Jinkerson R.E."/>
            <person name="D'Adamo S."/>
            <person name="Posewitz M.C."/>
        </authorList>
    </citation>
    <scope>NUCLEOTIDE SEQUENCE</scope>
    <source>
        <strain evidence="2">GSL018</strain>
    </source>
</reference>
<sequence length="120" mass="13613">MPITKPRRGTLDVSRDAAGRTFRLNRSVLPAWLLLFALCAVFLWLVHEIAEVHSTANMVFLPMLFPVIGAGFFALLFPLLVFIVYNEDFGPLLPSHFVYICRKTYKALESGNWKLSAKDL</sequence>
<accession>A0A061RGJ8</accession>
<keyword evidence="1" id="KW-1133">Transmembrane helix</keyword>
<gene>
    <name evidence="2" type="ORF">TSPGSL018_5976</name>
</gene>
<feature type="transmembrane region" description="Helical" evidence="1">
    <location>
        <begin position="59"/>
        <end position="85"/>
    </location>
</feature>
<keyword evidence="1" id="KW-0472">Membrane</keyword>
<protein>
    <submittedName>
        <fullName evidence="2">Uncharacterized protein</fullName>
    </submittedName>
</protein>
<dbReference type="EMBL" id="GBEZ01016659">
    <property type="protein sequence ID" value="JAC69611.1"/>
    <property type="molecule type" value="Transcribed_RNA"/>
</dbReference>
<keyword evidence="1" id="KW-0812">Transmembrane</keyword>
<organism evidence="2">
    <name type="scientific">Tetraselmis sp. GSL018</name>
    <dbReference type="NCBI Taxonomy" id="582737"/>
    <lineage>
        <taxon>Eukaryota</taxon>
        <taxon>Viridiplantae</taxon>
        <taxon>Chlorophyta</taxon>
        <taxon>core chlorophytes</taxon>
        <taxon>Chlorodendrophyceae</taxon>
        <taxon>Chlorodendrales</taxon>
        <taxon>Chlorodendraceae</taxon>
        <taxon>Tetraselmis</taxon>
    </lineage>
</organism>
<dbReference type="AlphaFoldDB" id="A0A061RGJ8"/>
<proteinExistence type="predicted"/>
<evidence type="ECO:0000256" key="1">
    <source>
        <dbReference type="SAM" id="Phobius"/>
    </source>
</evidence>
<name>A0A061RGJ8_9CHLO</name>